<dbReference type="InterPro" id="IPR012337">
    <property type="entry name" value="RNaseH-like_sf"/>
</dbReference>
<gene>
    <name evidence="2" type="ORF">FRX31_018455</name>
</gene>
<dbReference type="SUPFAM" id="SSF53098">
    <property type="entry name" value="Ribonuclease H-like"/>
    <property type="match status" value="1"/>
</dbReference>
<dbReference type="AlphaFoldDB" id="A0A7J6W572"/>
<organism evidence="2 3">
    <name type="scientific">Thalictrum thalictroides</name>
    <name type="common">Rue-anemone</name>
    <name type="synonym">Anemone thalictroides</name>
    <dbReference type="NCBI Taxonomy" id="46969"/>
    <lineage>
        <taxon>Eukaryota</taxon>
        <taxon>Viridiplantae</taxon>
        <taxon>Streptophyta</taxon>
        <taxon>Embryophyta</taxon>
        <taxon>Tracheophyta</taxon>
        <taxon>Spermatophyta</taxon>
        <taxon>Magnoliopsida</taxon>
        <taxon>Ranunculales</taxon>
        <taxon>Ranunculaceae</taxon>
        <taxon>Thalictroideae</taxon>
        <taxon>Thalictrum</taxon>
    </lineage>
</organism>
<reference evidence="2 3" key="1">
    <citation type="submission" date="2020-06" db="EMBL/GenBank/DDBJ databases">
        <title>Transcriptomic and genomic resources for Thalictrum thalictroides and T. hernandezii: Facilitating candidate gene discovery in an emerging model plant lineage.</title>
        <authorList>
            <person name="Arias T."/>
            <person name="Riano-Pachon D.M."/>
            <person name="Di Stilio V.S."/>
        </authorList>
    </citation>
    <scope>NUCLEOTIDE SEQUENCE [LARGE SCALE GENOMIC DNA]</scope>
    <source>
        <strain evidence="3">cv. WT478/WT964</strain>
        <tissue evidence="2">Leaves</tissue>
    </source>
</reference>
<keyword evidence="3" id="KW-1185">Reference proteome</keyword>
<dbReference type="Proteomes" id="UP000554482">
    <property type="component" value="Unassembled WGS sequence"/>
</dbReference>
<sequence length="262" mass="29828">MVTNLPLKQVISKIEKSGRFEKWTISLGKFSLDFEQKRSKKSQVIANFLADFPVEDKSWDVDIIVNPQLQRASPEDLMHTINQWRIIINGSIKESIAISVVIITTDNTRIQFSEELGFPATNNDAEYEAILMGLQMAFNLHVLDLTVFKNSLFVLEQFNDKYKMLSKSMTAYLNVWKESISRFANVDIIHFCQGENRHADALAYLSVVTGEAETQTITISKRDRSTFESNPHSLRISTDMGASWIDPSPNSLTPVAYRKTEL</sequence>
<proteinExistence type="predicted"/>
<dbReference type="OrthoDB" id="1933881at2759"/>
<name>A0A7J6W572_THATH</name>
<dbReference type="PANTHER" id="PTHR48475">
    <property type="entry name" value="RIBONUCLEASE H"/>
    <property type="match status" value="1"/>
</dbReference>
<dbReference type="InterPro" id="IPR036397">
    <property type="entry name" value="RNaseH_sf"/>
</dbReference>
<evidence type="ECO:0000259" key="1">
    <source>
        <dbReference type="Pfam" id="PF13456"/>
    </source>
</evidence>
<dbReference type="GO" id="GO:0004523">
    <property type="term" value="F:RNA-DNA hybrid ribonuclease activity"/>
    <property type="evidence" value="ECO:0007669"/>
    <property type="project" value="InterPro"/>
</dbReference>
<dbReference type="EMBL" id="JABWDY010022082">
    <property type="protein sequence ID" value="KAF5191958.1"/>
    <property type="molecule type" value="Genomic_DNA"/>
</dbReference>
<dbReference type="InterPro" id="IPR002156">
    <property type="entry name" value="RNaseH_domain"/>
</dbReference>
<accession>A0A7J6W572</accession>
<comment type="caution">
    <text evidence="2">The sequence shown here is derived from an EMBL/GenBank/DDBJ whole genome shotgun (WGS) entry which is preliminary data.</text>
</comment>
<feature type="domain" description="RNase H type-1" evidence="1">
    <location>
        <begin position="93"/>
        <end position="203"/>
    </location>
</feature>
<dbReference type="GO" id="GO:0003676">
    <property type="term" value="F:nucleic acid binding"/>
    <property type="evidence" value="ECO:0007669"/>
    <property type="project" value="InterPro"/>
</dbReference>
<evidence type="ECO:0000313" key="3">
    <source>
        <dbReference type="Proteomes" id="UP000554482"/>
    </source>
</evidence>
<protein>
    <submittedName>
        <fullName evidence="2">Rvt_3 domain-containing protein</fullName>
    </submittedName>
</protein>
<evidence type="ECO:0000313" key="2">
    <source>
        <dbReference type="EMBL" id="KAF5191958.1"/>
    </source>
</evidence>
<dbReference type="Pfam" id="PF13456">
    <property type="entry name" value="RVT_3"/>
    <property type="match status" value="1"/>
</dbReference>
<dbReference type="PANTHER" id="PTHR48475:SF1">
    <property type="entry name" value="RNASE H TYPE-1 DOMAIN-CONTAINING PROTEIN"/>
    <property type="match status" value="1"/>
</dbReference>
<dbReference type="Gene3D" id="3.30.420.10">
    <property type="entry name" value="Ribonuclease H-like superfamily/Ribonuclease H"/>
    <property type="match status" value="1"/>
</dbReference>